<sequence length="529" mass="57095">MFVLSALLASAPAWAEAPALPTFVEETDTAGLQSRFEGEGEYMVGGGVATFDCDGDGLPEAYVTAGVNKAKLYRNQSPVGGALKLHEERSGLELTNAIGAYPLDIDGDGATDLVVLRVGEVQVFRGLGQCQFQRANDAWQLHTGNGWHTAFSATWEKGQSWPTLAFGTYVDRSKPDFPWGSCTPGMVFRPRPEGGGYLPATPLLPGHCALSMLFSDWNRSGTASLRVSNDREYFKGGGEQLWQLTPGNAPALYTEKEGWKPLQIWGMGIASQDITGDGFPELFLTSMSDNKLQALEDGHGQPRYTDTAYKRGATAHRPYVGGDVHPSTAWHAQFADLNNDGRADLFIAKGNVSTMPDFATLDPNDLLLQSAEGHFIQAGSEAGLASFKRGRGAMVVDFNADGLLDIIVVNRWDGAQLWRQLPAKSAAAPSGHWLHLRLQQPAGNRDAIGSWVEVRLGTEAGAAVARQELTVGGGHASGHLGWMHFGLGDAQKVQVRVQWPHGDWSEWFTADANRFYQLGAQGLSASKVP</sequence>
<dbReference type="InterPro" id="IPR027039">
    <property type="entry name" value="Crtac1"/>
</dbReference>
<reference evidence="5 6" key="1">
    <citation type="submission" date="2016-02" db="EMBL/GenBank/DDBJ databases">
        <title>Draft genome sequence of Hydrogenophaga sp. LPB0072.</title>
        <authorList>
            <person name="Shin S.-K."/>
            <person name="Yi H."/>
        </authorList>
    </citation>
    <scope>NUCLEOTIDE SEQUENCE [LARGE SCALE GENOMIC DNA]</scope>
    <source>
        <strain evidence="5 6">LPB0072</strain>
    </source>
</reference>
<dbReference type="PANTHER" id="PTHR16026:SF0">
    <property type="entry name" value="CARTILAGE ACIDIC PROTEIN 1"/>
    <property type="match status" value="1"/>
</dbReference>
<dbReference type="InterPro" id="IPR028994">
    <property type="entry name" value="Integrin_alpha_N"/>
</dbReference>
<proteinExistence type="predicted"/>
<protein>
    <recommendedName>
        <fullName evidence="3">ASPIC/UnbV domain-containing protein</fullName>
    </recommendedName>
</protein>
<dbReference type="STRING" id="1763535.LPB072_03140"/>
<dbReference type="Pfam" id="PF07593">
    <property type="entry name" value="UnbV_ASPIC"/>
    <property type="match status" value="1"/>
</dbReference>
<feature type="signal peptide" evidence="2">
    <location>
        <begin position="1"/>
        <end position="15"/>
    </location>
</feature>
<dbReference type="PANTHER" id="PTHR16026">
    <property type="entry name" value="CARTILAGE ACIDIC PROTEIN 1"/>
    <property type="match status" value="1"/>
</dbReference>
<evidence type="ECO:0000256" key="1">
    <source>
        <dbReference type="ARBA" id="ARBA00022729"/>
    </source>
</evidence>
<keyword evidence="1 2" id="KW-0732">Signal</keyword>
<reference evidence="4 7" key="2">
    <citation type="submission" date="2016-10" db="EMBL/GenBank/DDBJ databases">
        <title>Hydorgenophaga sp. LPB0072 isolated from gastropod.</title>
        <authorList>
            <person name="Kim E."/>
            <person name="Yi H."/>
        </authorList>
    </citation>
    <scope>NUCLEOTIDE SEQUENCE [LARGE SCALE GENOMIC DNA]</scope>
    <source>
        <strain evidence="4 7">LPB0072</strain>
    </source>
</reference>
<dbReference type="EMBL" id="CP017476">
    <property type="protein sequence ID" value="AOW15327.1"/>
    <property type="molecule type" value="Genomic_DNA"/>
</dbReference>
<evidence type="ECO:0000259" key="3">
    <source>
        <dbReference type="Pfam" id="PF07593"/>
    </source>
</evidence>
<dbReference type="Pfam" id="PF13517">
    <property type="entry name" value="FG-GAP_3"/>
    <property type="match status" value="2"/>
</dbReference>
<evidence type="ECO:0000313" key="5">
    <source>
        <dbReference type="EMBL" id="OAD41282.1"/>
    </source>
</evidence>
<gene>
    <name evidence="4" type="ORF">LPB072_03140</name>
    <name evidence="5" type="ORF">LPB72_13380</name>
</gene>
<dbReference type="InterPro" id="IPR011519">
    <property type="entry name" value="UnbV_ASPIC"/>
</dbReference>
<name>A0A162P4L5_9BURK</name>
<dbReference type="Gene3D" id="2.130.10.130">
    <property type="entry name" value="Integrin alpha, N-terminal"/>
    <property type="match status" value="1"/>
</dbReference>
<evidence type="ECO:0000313" key="7">
    <source>
        <dbReference type="Proteomes" id="UP000185680"/>
    </source>
</evidence>
<dbReference type="AlphaFoldDB" id="A0A162P4L5"/>
<accession>A0A162P4L5</accession>
<evidence type="ECO:0000256" key="2">
    <source>
        <dbReference type="SAM" id="SignalP"/>
    </source>
</evidence>
<evidence type="ECO:0000313" key="6">
    <source>
        <dbReference type="Proteomes" id="UP000185657"/>
    </source>
</evidence>
<evidence type="ECO:0000313" key="4">
    <source>
        <dbReference type="EMBL" id="AOW15327.1"/>
    </source>
</evidence>
<organism evidence="4 7">
    <name type="scientific">Hydrogenophaga crassostreae</name>
    <dbReference type="NCBI Taxonomy" id="1763535"/>
    <lineage>
        <taxon>Bacteria</taxon>
        <taxon>Pseudomonadati</taxon>
        <taxon>Pseudomonadota</taxon>
        <taxon>Betaproteobacteria</taxon>
        <taxon>Burkholderiales</taxon>
        <taxon>Comamonadaceae</taxon>
        <taxon>Hydrogenophaga</taxon>
    </lineage>
</organism>
<dbReference type="Proteomes" id="UP000185680">
    <property type="component" value="Chromosome"/>
</dbReference>
<dbReference type="Proteomes" id="UP000185657">
    <property type="component" value="Unassembled WGS sequence"/>
</dbReference>
<dbReference type="EMBL" id="LVWD01000026">
    <property type="protein sequence ID" value="OAD41282.1"/>
    <property type="molecule type" value="Genomic_DNA"/>
</dbReference>
<dbReference type="SUPFAM" id="SSF69318">
    <property type="entry name" value="Integrin alpha N-terminal domain"/>
    <property type="match status" value="1"/>
</dbReference>
<dbReference type="KEGG" id="hyl:LPB072_03140"/>
<feature type="domain" description="ASPIC/UnbV" evidence="3">
    <location>
        <begin position="447"/>
        <end position="516"/>
    </location>
</feature>
<keyword evidence="6" id="KW-1185">Reference proteome</keyword>
<feature type="chain" id="PRO_5044549338" description="ASPIC/UnbV domain-containing protein" evidence="2">
    <location>
        <begin position="16"/>
        <end position="529"/>
    </location>
</feature>
<dbReference type="InterPro" id="IPR013517">
    <property type="entry name" value="FG-GAP"/>
</dbReference>